<dbReference type="SMART" id="SM00474">
    <property type="entry name" value="35EXOc"/>
    <property type="match status" value="1"/>
</dbReference>
<reference evidence="5 6" key="1">
    <citation type="journal article" date="2015" name="Sci. Rep.">
        <title>Genome of the facultative scuticociliatosis pathogen Pseudocohnilembus persalinus provides insight into its virulence through horizontal gene transfer.</title>
        <authorList>
            <person name="Xiong J."/>
            <person name="Wang G."/>
            <person name="Cheng J."/>
            <person name="Tian M."/>
            <person name="Pan X."/>
            <person name="Warren A."/>
            <person name="Jiang C."/>
            <person name="Yuan D."/>
            <person name="Miao W."/>
        </authorList>
    </citation>
    <scope>NUCLEOTIDE SEQUENCE [LARGE SCALE GENOMIC DNA]</scope>
    <source>
        <strain evidence="5">36N120E</strain>
    </source>
</reference>
<evidence type="ECO:0000313" key="6">
    <source>
        <dbReference type="Proteomes" id="UP000054937"/>
    </source>
</evidence>
<dbReference type="PANTHER" id="PTHR12124:SF47">
    <property type="entry name" value="EXOSOME COMPONENT 10"/>
    <property type="match status" value="1"/>
</dbReference>
<dbReference type="InterPro" id="IPR002562">
    <property type="entry name" value="3'-5'_exonuclease_dom"/>
</dbReference>
<proteinExistence type="predicted"/>
<dbReference type="GO" id="GO:0071044">
    <property type="term" value="P:histone mRNA catabolic process"/>
    <property type="evidence" value="ECO:0007669"/>
    <property type="project" value="TreeGrafter"/>
</dbReference>
<dbReference type="GO" id="GO:0000467">
    <property type="term" value="P:exonucleolytic trimming to generate mature 3'-end of 5.8S rRNA from tricistronic rRNA transcript (SSU-rRNA, 5.8S rRNA, LSU-rRNA)"/>
    <property type="evidence" value="ECO:0007669"/>
    <property type="project" value="InterPro"/>
</dbReference>
<dbReference type="OrthoDB" id="431948at2759"/>
<dbReference type="GO" id="GO:0071037">
    <property type="term" value="P:nuclear polyadenylation-dependent snRNA catabolic process"/>
    <property type="evidence" value="ECO:0007669"/>
    <property type="project" value="TreeGrafter"/>
</dbReference>
<feature type="transmembrane region" description="Helical" evidence="3">
    <location>
        <begin position="1424"/>
        <end position="1443"/>
    </location>
</feature>
<evidence type="ECO:0000256" key="2">
    <source>
        <dbReference type="SAM" id="MobiDB-lite"/>
    </source>
</evidence>
<keyword evidence="3" id="KW-0812">Transmembrane</keyword>
<dbReference type="GO" id="GO:0071051">
    <property type="term" value="P:poly(A)-dependent snoRNA 3'-end processing"/>
    <property type="evidence" value="ECO:0007669"/>
    <property type="project" value="TreeGrafter"/>
</dbReference>
<keyword evidence="3" id="KW-0472">Membrane</keyword>
<feature type="transmembrane region" description="Helical" evidence="3">
    <location>
        <begin position="1400"/>
        <end position="1418"/>
    </location>
</feature>
<dbReference type="GO" id="GO:0071040">
    <property type="term" value="P:nuclear polyadenylation-dependent antisense transcript catabolic process"/>
    <property type="evidence" value="ECO:0007669"/>
    <property type="project" value="TreeGrafter"/>
</dbReference>
<dbReference type="CDD" id="cd06142">
    <property type="entry name" value="RNaseD_exo"/>
    <property type="match status" value="1"/>
</dbReference>
<feature type="compositionally biased region" description="Basic and acidic residues" evidence="2">
    <location>
        <begin position="58"/>
        <end position="69"/>
    </location>
</feature>
<organism evidence="5 6">
    <name type="scientific">Pseudocohnilembus persalinus</name>
    <name type="common">Ciliate</name>
    <dbReference type="NCBI Taxonomy" id="266149"/>
    <lineage>
        <taxon>Eukaryota</taxon>
        <taxon>Sar</taxon>
        <taxon>Alveolata</taxon>
        <taxon>Ciliophora</taxon>
        <taxon>Intramacronucleata</taxon>
        <taxon>Oligohymenophorea</taxon>
        <taxon>Scuticociliatia</taxon>
        <taxon>Philasterida</taxon>
        <taxon>Pseudocohnilembidae</taxon>
        <taxon>Pseudocohnilembus</taxon>
    </lineage>
</organism>
<dbReference type="PANTHER" id="PTHR12124">
    <property type="entry name" value="POLYMYOSITIS/SCLERODERMA AUTOANTIGEN-RELATED"/>
    <property type="match status" value="1"/>
</dbReference>
<feature type="domain" description="3'-5' exonuclease" evidence="4">
    <location>
        <begin position="112"/>
        <end position="292"/>
    </location>
</feature>
<dbReference type="GO" id="GO:0071035">
    <property type="term" value="P:nuclear polyadenylation-dependent rRNA catabolic process"/>
    <property type="evidence" value="ECO:0007669"/>
    <property type="project" value="TreeGrafter"/>
</dbReference>
<feature type="transmembrane region" description="Helical" evidence="3">
    <location>
        <begin position="1356"/>
        <end position="1380"/>
    </location>
</feature>
<dbReference type="GO" id="GO:0071036">
    <property type="term" value="P:nuclear polyadenylation-dependent snoRNA catabolic process"/>
    <property type="evidence" value="ECO:0007669"/>
    <property type="project" value="TreeGrafter"/>
</dbReference>
<comment type="caution">
    <text evidence="5">The sequence shown here is derived from an EMBL/GenBank/DDBJ whole genome shotgun (WGS) entry which is preliminary data.</text>
</comment>
<feature type="region of interest" description="Disordered" evidence="2">
    <location>
        <begin position="448"/>
        <end position="471"/>
    </location>
</feature>
<dbReference type="EMBL" id="LDAU01000115">
    <property type="protein sequence ID" value="KRX04485.1"/>
    <property type="molecule type" value="Genomic_DNA"/>
</dbReference>
<feature type="compositionally biased region" description="Basic and acidic residues" evidence="2">
    <location>
        <begin position="448"/>
        <end position="469"/>
    </location>
</feature>
<dbReference type="InterPro" id="IPR012337">
    <property type="entry name" value="RNaseH-like_sf"/>
</dbReference>
<name>A0A0V0QR86_PSEPJ</name>
<dbReference type="GO" id="GO:0071038">
    <property type="term" value="P:TRAMP-dependent tRNA surveillance pathway"/>
    <property type="evidence" value="ECO:0007669"/>
    <property type="project" value="TreeGrafter"/>
</dbReference>
<evidence type="ECO:0000256" key="3">
    <source>
        <dbReference type="SAM" id="Phobius"/>
    </source>
</evidence>
<sequence length="1633" mass="192468">MTDKQSTTKKEEFLEIFVKNGDKILDDEDIDDIFLEKNIIEVIPFKCEFLNNKQNAQKNEESKKQKNTEQQENSQNEEKEEDQKNVDKQMNQVNNEQESKVKEQKQIEHKGIVFINTKEQLFNMIKQILKNAHKQCQNVIGVDTEQSFQTTYTPFLSLIQISTYDTNYVIDCLSLDKQWIQYLKYIFQNRNIVKVFYAGQNDLVWLKRDYNLQVFNFCDVKVLADFVWRNKNNSLVSILEEICDFQISQEQKKKLQLSQWETRPLTQEQLEYAALDAHYLIYIRFYLLKELLETDGIDFVVDELFEMQNTILKEYQQKEFSEKQYLALCFKLIKQNKPYQTLPAQILGEGKIFTIELAKFRDQLCKELNLNVEKQLNDSQMMAIVQNLFFQEKNNEKAIIEFEKTRNTIESVEFFKKYEKDILALKDAIQNTEKEKYAKMLQKLDKKEKSLRKNQESELQKMQKKEKNQKISAVKTEPYQNCQLQAPSGLVLCNCNKKKIEWYKNNGLGEIVSENPLTLRLNFQPNGQTNDQLKMEVDAEDGYYTTHRENQCVVCGDKENFVKFHIVPPLYRTHFPNEFKSHRSHDILLLCLRCHQICSQQWDLKKKQIAERYNIELHSINKESSIIKKIQYVSTTAKAYQQFKEKMIKKPPQCEKNSHGKQVISQMDSTQLIEFIKEWRQYFLDSMNPRFLPPAWNVNHKFQRGFGNHSVFNEKYDEQINTNKKNENDQQNGKITLMSQQEDTSKPISQELLQYFKEQYEVLQKIEEPDFSTDDNEQIQQNLISYINNVSQLISQIRANLYQNAEKFDIENILNKEIYQTVINQEQNNKKEELSQQELNEESKVNYSQKIESEMLKKNLIQLEKEFSQLSKENTQIMDQFFVIKTELVGKNEYKPILYLEIFELNKIIINTTFSLMISDLQQDQYGFQACQQTLKEILKSYKEGKQDIPQNLKNFLIENAEIYLREKFLKIYDTFINFVTSEHFIDIFDQCEIKEREINIFSLRRFFFKMLRDWICFEKLLGEKLEKTDHIFSHQIEYEQLRDLTKNIVRGFVRNYSKAREIVLEDVNLFQEKASKLKISNKYIIIGYLREISSRLYRLLEKYLRETGIVSNYDKYIKIYTKFIILQFEYYNFVYEEVQGIEEQERLEQEKKYSQLIEEKLRELTDDPNKAKLREVGRNDGHTGLLVTVRKEIKVPIQLSEEEIKLRKKNKGKIDPNEKDYEIKIEETFHILHKNDEGRLILVNTEFISDRWAFFQKDNKRISISEENQEGSLWEQYKEEGDSGKGNFISNVIENRKMQEDVLEADNKQQRRFNLNAATNMGQSFGYCLANINKYPNTQEFLKDFGKTAAINGGIIAAFAVVPVLNTLLIAGGLGYATIKLIKNDTADTKTKWKKTGKFLAQTGTGLGTTIGGAAIGQALIPVPVLGAFIGGVIGGLVGSTATQKLTTALEKGKTEKIVNKLITLQKQDGSWEYSENLREIYGIKDKFLRNSIPEEFLQQYTPQQIQEDLPLKHWTTAITYGFISLFEGNKEDKERRKVKEDLLKERKQKIKDAEKLAKKNDFNQEQKDALIEQINQEIDVMEDEKLNNDKNDVPWPKPIQISQDYIVEQCIDTVLQCEKMEETVFKILKEA</sequence>
<gene>
    <name evidence="5" type="ORF">PPERSA_06038</name>
</gene>
<feature type="coiled-coil region" evidence="1">
    <location>
        <begin position="822"/>
        <end position="880"/>
    </location>
</feature>
<evidence type="ECO:0000256" key="1">
    <source>
        <dbReference type="SAM" id="Coils"/>
    </source>
</evidence>
<dbReference type="GO" id="GO:0000175">
    <property type="term" value="F:3'-5'-RNA exonuclease activity"/>
    <property type="evidence" value="ECO:0007669"/>
    <property type="project" value="InterPro"/>
</dbReference>
<dbReference type="Proteomes" id="UP000054937">
    <property type="component" value="Unassembled WGS sequence"/>
</dbReference>
<dbReference type="InterPro" id="IPR045092">
    <property type="entry name" value="Rrp6-like"/>
</dbReference>
<dbReference type="Pfam" id="PF01612">
    <property type="entry name" value="DNA_pol_A_exo1"/>
    <property type="match status" value="1"/>
</dbReference>
<dbReference type="InParanoid" id="A0A0V0QR86"/>
<dbReference type="GO" id="GO:0005730">
    <property type="term" value="C:nucleolus"/>
    <property type="evidence" value="ECO:0007669"/>
    <property type="project" value="TreeGrafter"/>
</dbReference>
<feature type="region of interest" description="Disordered" evidence="2">
    <location>
        <begin position="56"/>
        <end position="87"/>
    </location>
</feature>
<dbReference type="Gene3D" id="3.30.420.10">
    <property type="entry name" value="Ribonuclease H-like superfamily/Ribonuclease H"/>
    <property type="match status" value="1"/>
</dbReference>
<feature type="coiled-coil region" evidence="1">
    <location>
        <begin position="1538"/>
        <end position="1593"/>
    </location>
</feature>
<dbReference type="GO" id="GO:0000176">
    <property type="term" value="C:nuclear exosome (RNase complex)"/>
    <property type="evidence" value="ECO:0007669"/>
    <property type="project" value="TreeGrafter"/>
</dbReference>
<dbReference type="GO" id="GO:0003727">
    <property type="term" value="F:single-stranded RNA binding"/>
    <property type="evidence" value="ECO:0007669"/>
    <property type="project" value="TreeGrafter"/>
</dbReference>
<keyword evidence="1" id="KW-0175">Coiled coil</keyword>
<protein>
    <submittedName>
        <fullName evidence="5">Ribonuclease H-like domain</fullName>
    </submittedName>
</protein>
<evidence type="ECO:0000313" key="5">
    <source>
        <dbReference type="EMBL" id="KRX04485.1"/>
    </source>
</evidence>
<evidence type="ECO:0000259" key="4">
    <source>
        <dbReference type="SMART" id="SM00474"/>
    </source>
</evidence>
<dbReference type="SUPFAM" id="SSF53098">
    <property type="entry name" value="Ribonuclease H-like"/>
    <property type="match status" value="1"/>
</dbReference>
<dbReference type="InterPro" id="IPR036397">
    <property type="entry name" value="RNaseH_sf"/>
</dbReference>
<accession>A0A0V0QR86</accession>
<dbReference type="GO" id="GO:0071039">
    <property type="term" value="P:nuclear polyadenylation-dependent CUT catabolic process"/>
    <property type="evidence" value="ECO:0007669"/>
    <property type="project" value="TreeGrafter"/>
</dbReference>
<keyword evidence="6" id="KW-1185">Reference proteome</keyword>
<keyword evidence="3" id="KW-1133">Transmembrane helix</keyword>